<gene>
    <name evidence="1" type="primary">X975_25019</name>
    <name evidence="1" type="ORF">TNCV_1587841</name>
</gene>
<comment type="caution">
    <text evidence="1">The sequence shown here is derived from an EMBL/GenBank/DDBJ whole genome shotgun (WGS) entry which is preliminary data.</text>
</comment>
<organism evidence="1 2">
    <name type="scientific">Trichonephila clavipes</name>
    <name type="common">Golden silk orbweaver</name>
    <name type="synonym">Nephila clavipes</name>
    <dbReference type="NCBI Taxonomy" id="2585209"/>
    <lineage>
        <taxon>Eukaryota</taxon>
        <taxon>Metazoa</taxon>
        <taxon>Ecdysozoa</taxon>
        <taxon>Arthropoda</taxon>
        <taxon>Chelicerata</taxon>
        <taxon>Arachnida</taxon>
        <taxon>Araneae</taxon>
        <taxon>Araneomorphae</taxon>
        <taxon>Entelegynae</taxon>
        <taxon>Araneoidea</taxon>
        <taxon>Nephilidae</taxon>
        <taxon>Trichonephila</taxon>
    </lineage>
</organism>
<accession>A0A8X6RJA3</accession>
<dbReference type="AlphaFoldDB" id="A0A8X6RJA3"/>
<evidence type="ECO:0000313" key="1">
    <source>
        <dbReference type="EMBL" id="GFX93607.1"/>
    </source>
</evidence>
<name>A0A8X6RJA3_TRICX</name>
<dbReference type="Proteomes" id="UP000887159">
    <property type="component" value="Unassembled WGS sequence"/>
</dbReference>
<dbReference type="EMBL" id="BMAU01021175">
    <property type="protein sequence ID" value="GFX93607.1"/>
    <property type="molecule type" value="Genomic_DNA"/>
</dbReference>
<keyword evidence="2" id="KW-1185">Reference proteome</keyword>
<proteinExistence type="predicted"/>
<protein>
    <submittedName>
        <fullName evidence="1">Uncharacterized protein</fullName>
    </submittedName>
</protein>
<reference evidence="1" key="1">
    <citation type="submission" date="2020-08" db="EMBL/GenBank/DDBJ databases">
        <title>Multicomponent nature underlies the extraordinary mechanical properties of spider dragline silk.</title>
        <authorList>
            <person name="Kono N."/>
            <person name="Nakamura H."/>
            <person name="Mori M."/>
            <person name="Yoshida Y."/>
            <person name="Ohtoshi R."/>
            <person name="Malay A.D."/>
            <person name="Moran D.A.P."/>
            <person name="Tomita M."/>
            <person name="Numata K."/>
            <person name="Arakawa K."/>
        </authorList>
    </citation>
    <scope>NUCLEOTIDE SEQUENCE</scope>
</reference>
<sequence length="89" mass="9562">MTPHTITQAVGAVCRCKANTGLRCSPRGLHTQTQLSSLLRLNLDSSLKTIWFHSAAGCGSPVVKVSDHGRHVMSSSPVRFPSHQTIPSL</sequence>
<evidence type="ECO:0000313" key="2">
    <source>
        <dbReference type="Proteomes" id="UP000887159"/>
    </source>
</evidence>